<evidence type="ECO:0000313" key="1">
    <source>
        <dbReference type="EMBL" id="SEH07413.1"/>
    </source>
</evidence>
<protein>
    <submittedName>
        <fullName evidence="1">Uncharacterized protein</fullName>
    </submittedName>
</protein>
<dbReference type="Proteomes" id="UP000236724">
    <property type="component" value="Unassembled WGS sequence"/>
</dbReference>
<dbReference type="AlphaFoldDB" id="A0A1H6FCQ8"/>
<dbReference type="EMBL" id="FMSV02000530">
    <property type="protein sequence ID" value="SEH07413.1"/>
    <property type="molecule type" value="Genomic_DNA"/>
</dbReference>
<organism evidence="1 2">
    <name type="scientific">Candidatus Venteria ishoeyi</name>
    <dbReference type="NCBI Taxonomy" id="1899563"/>
    <lineage>
        <taxon>Bacteria</taxon>
        <taxon>Pseudomonadati</taxon>
        <taxon>Pseudomonadota</taxon>
        <taxon>Gammaproteobacteria</taxon>
        <taxon>Thiotrichales</taxon>
        <taxon>Thiotrichaceae</taxon>
        <taxon>Venteria</taxon>
    </lineage>
</organism>
<sequence>MNDNLDTKCIEDMLNDDEKSRFNSGIGIVKILSNEEVEEIFDEAEIEEINEIKNHIHNDDAEEYDYGDWHSMDKMNFSTVKEIGNYGHIFEINETGVIYIGCADYMTEKEL</sequence>
<proteinExistence type="predicted"/>
<reference evidence="1 2" key="1">
    <citation type="submission" date="2016-10" db="EMBL/GenBank/DDBJ databases">
        <authorList>
            <person name="de Groot N.N."/>
        </authorList>
    </citation>
    <scope>NUCLEOTIDE SEQUENCE [LARGE SCALE GENOMIC DNA]</scope>
    <source>
        <strain evidence="1">MBHS1</strain>
    </source>
</reference>
<keyword evidence="2" id="KW-1185">Reference proteome</keyword>
<evidence type="ECO:0000313" key="2">
    <source>
        <dbReference type="Proteomes" id="UP000236724"/>
    </source>
</evidence>
<gene>
    <name evidence="1" type="ORF">MBHS_03288</name>
</gene>
<dbReference type="RefSeq" id="WP_103921065.1">
    <property type="nucleotide sequence ID" value="NZ_FMSV02000530.1"/>
</dbReference>
<accession>A0A1H6FCQ8</accession>
<name>A0A1H6FCQ8_9GAMM</name>